<dbReference type="GO" id="GO:0097550">
    <property type="term" value="C:transcription preinitiation complex"/>
    <property type="evidence" value="ECO:0007669"/>
    <property type="project" value="TreeGrafter"/>
</dbReference>
<keyword evidence="6" id="KW-0804">Transcription</keyword>
<dbReference type="InterPro" id="IPR013763">
    <property type="entry name" value="Cyclin-like_dom"/>
</dbReference>
<dbReference type="InterPro" id="IPR013150">
    <property type="entry name" value="TFIIB_cyclin"/>
</dbReference>
<dbReference type="EMBL" id="MT631521">
    <property type="protein sequence ID" value="QNO52795.1"/>
    <property type="molecule type" value="Genomic_DNA"/>
</dbReference>
<dbReference type="GO" id="GO:0070897">
    <property type="term" value="P:transcription preinitiation complex assembly"/>
    <property type="evidence" value="ECO:0007669"/>
    <property type="project" value="InterPro"/>
</dbReference>
<proteinExistence type="inferred from homology"/>
<feature type="domain" description="TFIIB-type" evidence="8">
    <location>
        <begin position="12"/>
        <end position="43"/>
    </location>
</feature>
<keyword evidence="3 7" id="KW-0479">Metal-binding</keyword>
<evidence type="ECO:0000313" key="9">
    <source>
        <dbReference type="EMBL" id="QNO52795.1"/>
    </source>
</evidence>
<reference evidence="9" key="1">
    <citation type="submission" date="2020-06" db="EMBL/GenBank/DDBJ databases">
        <title>Unique genomic features of the anaerobic methanotrophic archaea.</title>
        <authorList>
            <person name="Chadwick G.L."/>
            <person name="Skennerton C.T."/>
            <person name="Laso-Perez R."/>
            <person name="Leu A.O."/>
            <person name="Speth D.R."/>
            <person name="Yu H."/>
            <person name="Morgan-Lang C."/>
            <person name="Hatzenpichler R."/>
            <person name="Goudeau D."/>
            <person name="Malmstrom R."/>
            <person name="Brazelton W.J."/>
            <person name="Woyke T."/>
            <person name="Hallam S.J."/>
            <person name="Tyson G.W."/>
            <person name="Wegener G."/>
            <person name="Boetius A."/>
            <person name="Orphan V."/>
        </authorList>
    </citation>
    <scope>NUCLEOTIDE SEQUENCE</scope>
</reference>
<evidence type="ECO:0000256" key="3">
    <source>
        <dbReference type="ARBA" id="ARBA00022771"/>
    </source>
</evidence>
<evidence type="ECO:0000256" key="6">
    <source>
        <dbReference type="ARBA" id="ARBA00023163"/>
    </source>
</evidence>
<dbReference type="PRINTS" id="PR00685">
    <property type="entry name" value="TIFACTORIIB"/>
</dbReference>
<dbReference type="SUPFAM" id="SSF47954">
    <property type="entry name" value="Cyclin-like"/>
    <property type="match status" value="2"/>
</dbReference>
<accession>A0A7G9YXR1</accession>
<name>A0A7G9YXR1_9EURY</name>
<dbReference type="GO" id="GO:0008270">
    <property type="term" value="F:zinc ion binding"/>
    <property type="evidence" value="ECO:0007669"/>
    <property type="project" value="UniProtKB-KW"/>
</dbReference>
<dbReference type="Pfam" id="PF08271">
    <property type="entry name" value="Zn_Ribbon_TF"/>
    <property type="match status" value="1"/>
</dbReference>
<dbReference type="SUPFAM" id="SSF57783">
    <property type="entry name" value="Zinc beta-ribbon"/>
    <property type="match status" value="1"/>
</dbReference>
<dbReference type="Gene3D" id="1.10.472.170">
    <property type="match status" value="1"/>
</dbReference>
<dbReference type="PANTHER" id="PTHR11618:SF13">
    <property type="entry name" value="TRANSCRIPTION INITIATION FACTOR IIB"/>
    <property type="match status" value="1"/>
</dbReference>
<dbReference type="InterPro" id="IPR000812">
    <property type="entry name" value="TFIIB"/>
</dbReference>
<sequence>MEVIIIMANKIRIRKCPECGSKSIVTDPKHAELYCSDCGMVIAENIVDLGPEWRAYDAEQVSKRVRTGPPMSYRIHDKGLSTPMPKLATRTRSLQWTSMDSSEKTLAFALVEIDRMACALKLPNYIKEATSVLYRKAAKHNLIKGRSIEELVSAMLYITCRQCGVPRTLKEITEVSRMPLRKIRRAYLFLLRKLEIKLAPTDPARYIPRFCSELGLSDVIRERAIEIIKESKETVAAKGWAPAGTAAAAIYLAMTLSGEEGGYQEEKEIAKVAGTTPITLRNRYNELEKGIKLNMDVLFPYPYQEKGECFMMAII</sequence>
<evidence type="ECO:0000256" key="7">
    <source>
        <dbReference type="PROSITE-ProRule" id="PRU00469"/>
    </source>
</evidence>
<dbReference type="SMART" id="SM00385">
    <property type="entry name" value="CYCLIN"/>
    <property type="match status" value="2"/>
</dbReference>
<dbReference type="InterPro" id="IPR036915">
    <property type="entry name" value="Cyclin-like_sf"/>
</dbReference>
<gene>
    <name evidence="9" type="primary">tfb</name>
    <name evidence="9" type="ORF">HGGDFBBL_00027</name>
</gene>
<keyword evidence="3 7" id="KW-0863">Zinc-finger</keyword>
<keyword evidence="4" id="KW-0862">Zinc</keyword>
<dbReference type="InterPro" id="IPR013137">
    <property type="entry name" value="Znf_TFIIB"/>
</dbReference>
<evidence type="ECO:0000256" key="5">
    <source>
        <dbReference type="ARBA" id="ARBA00023015"/>
    </source>
</evidence>
<dbReference type="Pfam" id="PF00382">
    <property type="entry name" value="TFIIB"/>
    <property type="match status" value="2"/>
</dbReference>
<evidence type="ECO:0000259" key="8">
    <source>
        <dbReference type="PROSITE" id="PS51134"/>
    </source>
</evidence>
<dbReference type="Gene3D" id="1.10.472.10">
    <property type="entry name" value="Cyclin-like"/>
    <property type="match status" value="1"/>
</dbReference>
<dbReference type="PROSITE" id="PS51134">
    <property type="entry name" value="ZF_TFIIB"/>
    <property type="match status" value="1"/>
</dbReference>
<evidence type="ECO:0000256" key="4">
    <source>
        <dbReference type="ARBA" id="ARBA00022833"/>
    </source>
</evidence>
<comment type="similarity">
    <text evidence="1">Belongs to the TFIIB family.</text>
</comment>
<dbReference type="GO" id="GO:0017025">
    <property type="term" value="F:TBP-class protein binding"/>
    <property type="evidence" value="ECO:0007669"/>
    <property type="project" value="InterPro"/>
</dbReference>
<keyword evidence="5" id="KW-0805">Transcription regulation</keyword>
<dbReference type="PANTHER" id="PTHR11618">
    <property type="entry name" value="TRANSCRIPTION INITIATION FACTOR IIB-RELATED"/>
    <property type="match status" value="1"/>
</dbReference>
<keyword evidence="2" id="KW-0677">Repeat</keyword>
<protein>
    <submittedName>
        <fullName evidence="9">Transcription initiation factor IIB</fullName>
    </submittedName>
</protein>
<dbReference type="AlphaFoldDB" id="A0A7G9YXR1"/>
<evidence type="ECO:0000256" key="2">
    <source>
        <dbReference type="ARBA" id="ARBA00022737"/>
    </source>
</evidence>
<organism evidence="9">
    <name type="scientific">Candidatus Methanophagaceae archaeon ANME-1 ERB6</name>
    <dbReference type="NCBI Taxonomy" id="2759912"/>
    <lineage>
        <taxon>Archaea</taxon>
        <taxon>Methanobacteriati</taxon>
        <taxon>Methanobacteriota</taxon>
        <taxon>Stenosarchaea group</taxon>
        <taxon>Methanomicrobia</taxon>
        <taxon>Candidatus Methanophagales</taxon>
        <taxon>Candidatus Methanophagaceae</taxon>
    </lineage>
</organism>
<evidence type="ECO:0000256" key="1">
    <source>
        <dbReference type="ARBA" id="ARBA00010857"/>
    </source>
</evidence>